<comment type="caution">
    <text evidence="4">The sequence shown here is derived from an EMBL/GenBank/DDBJ whole genome shotgun (WGS) entry which is preliminary data.</text>
</comment>
<dbReference type="InterPro" id="IPR055164">
    <property type="entry name" value="EDR1/CTR1/ARMC3-like_pept-like"/>
</dbReference>
<gene>
    <name evidence="4" type="ORF">ABEB36_005173</name>
</gene>
<evidence type="ECO:0000259" key="3">
    <source>
        <dbReference type="Pfam" id="PF14381"/>
    </source>
</evidence>
<sequence>MSANNLKVKQQKNEQNEQEKPTKLDKTKQSDLKEKIYTTRQVDTSVTILDSPENDVVLEALLFLSKYADINKNNVVNLVKIGTVEKLLNNLKKNICILRLSVRLLSNLLGCEEGIYELDQDKYNDKVIDIATMYMEHKDSHVKGFCVEILAKIANSCRITTLIFKVDLFNPIFDHMRSLKSGNVLYFTMLLFYELINAPAAVCVLPECPRYDLNVIISHLHHKENKISNIVLDILEKLSRYGLPFLQESLKKYGVMEKMFKIVMNEEKLEQHQHAFNIIHNCLNSNETCSYFVESIEFLELCQWLKTCNPKFFLPLIEIFITLTAIPEMKQILFDLSVEETIMYFFKYKNKLLINKTCKAISNMTTHKYCCETMLTPVIADILIEILQRQNDEEDRYNEVALKTVFHFTRRYARALSIFLDRNFSPVLLNYFLEKSEYITEESFLMVLEILYKCLVHPAYQKDFLTEEILNKILQLFRNGSVTVSTMCCEIMSNIVTLESFRKFFLRKKGASVCMEVLNNTNDLNLLTQTFFLIFCCLVYEDVAMVLLHSGLIGIMKKINSYILEKIPIHKKVKKLALQFYPPIKFYETGRMEITEKLPNKFYVINGLWNGPFPFLEILEMMHVSPYSTIYIVDYSYEVVKGSEIEIPSQISLGTVESSVSRSSGSLTESESNISTPEVPSVFDINYGHISKDVFLPRYIYHLQKYEKYIEGGIENRIRLLAEYVDILLCGVKENLTLPQKIHEYRLHIECLKQKLGNNIIPVGFLRMGFHCERALLFKALADKICIPCSLVKGSLKVYWNEVALFEETENQKQIKFYIVDLIHHIGNLMLVGSREANKYCNFN</sequence>
<feature type="domain" description="EDR1/CTR1/ARMC3-like peptidase-like" evidence="3">
    <location>
        <begin position="742"/>
        <end position="829"/>
    </location>
</feature>
<dbReference type="Pfam" id="PF14381">
    <property type="entry name" value="EDR1_CTR1_ARMC3_pept"/>
    <property type="match status" value="1"/>
</dbReference>
<name>A0ABD1EXV6_HYPHA</name>
<feature type="compositionally biased region" description="Basic and acidic residues" evidence="2">
    <location>
        <begin position="11"/>
        <end position="30"/>
    </location>
</feature>
<dbReference type="Gene3D" id="1.25.10.10">
    <property type="entry name" value="Leucine-rich Repeat Variant"/>
    <property type="match status" value="2"/>
</dbReference>
<proteinExistence type="predicted"/>
<organism evidence="4 5">
    <name type="scientific">Hypothenemus hampei</name>
    <name type="common">Coffee berry borer</name>
    <dbReference type="NCBI Taxonomy" id="57062"/>
    <lineage>
        <taxon>Eukaryota</taxon>
        <taxon>Metazoa</taxon>
        <taxon>Ecdysozoa</taxon>
        <taxon>Arthropoda</taxon>
        <taxon>Hexapoda</taxon>
        <taxon>Insecta</taxon>
        <taxon>Pterygota</taxon>
        <taxon>Neoptera</taxon>
        <taxon>Endopterygota</taxon>
        <taxon>Coleoptera</taxon>
        <taxon>Polyphaga</taxon>
        <taxon>Cucujiformia</taxon>
        <taxon>Curculionidae</taxon>
        <taxon>Scolytinae</taxon>
        <taxon>Hypothenemus</taxon>
    </lineage>
</organism>
<keyword evidence="5" id="KW-1185">Reference proteome</keyword>
<dbReference type="EMBL" id="JBDJPC010000004">
    <property type="protein sequence ID" value="KAL1505666.1"/>
    <property type="molecule type" value="Genomic_DNA"/>
</dbReference>
<reference evidence="4 5" key="1">
    <citation type="submission" date="2024-05" db="EMBL/GenBank/DDBJ databases">
        <title>Genetic variation in Jamaican populations of the coffee berry borer (Hypothenemus hampei).</title>
        <authorList>
            <person name="Errbii M."/>
            <person name="Myrie A."/>
        </authorList>
    </citation>
    <scope>NUCLEOTIDE SEQUENCE [LARGE SCALE GENOMIC DNA]</scope>
    <source>
        <strain evidence="4">JA-Hopewell-2020-01-JO</strain>
        <tissue evidence="4">Whole body</tissue>
    </source>
</reference>
<keyword evidence="1" id="KW-0677">Repeat</keyword>
<dbReference type="InterPro" id="IPR011989">
    <property type="entry name" value="ARM-like"/>
</dbReference>
<evidence type="ECO:0000313" key="4">
    <source>
        <dbReference type="EMBL" id="KAL1505666.1"/>
    </source>
</evidence>
<dbReference type="SUPFAM" id="SSF48371">
    <property type="entry name" value="ARM repeat"/>
    <property type="match status" value="2"/>
</dbReference>
<feature type="region of interest" description="Disordered" evidence="2">
    <location>
        <begin position="1"/>
        <end position="30"/>
    </location>
</feature>
<dbReference type="Proteomes" id="UP001566132">
    <property type="component" value="Unassembled WGS sequence"/>
</dbReference>
<dbReference type="PANTHER" id="PTHR46618:SF1">
    <property type="entry name" value="ARMADILLO REPEAT-CONTAINING PROTEIN 3"/>
    <property type="match status" value="1"/>
</dbReference>
<dbReference type="InterPro" id="IPR016024">
    <property type="entry name" value="ARM-type_fold"/>
</dbReference>
<protein>
    <recommendedName>
        <fullName evidence="3">EDR1/CTR1/ARMC3-like peptidase-like domain-containing protein</fullName>
    </recommendedName>
</protein>
<dbReference type="AlphaFoldDB" id="A0ABD1EXV6"/>
<evidence type="ECO:0000256" key="1">
    <source>
        <dbReference type="ARBA" id="ARBA00022737"/>
    </source>
</evidence>
<evidence type="ECO:0000256" key="2">
    <source>
        <dbReference type="SAM" id="MobiDB-lite"/>
    </source>
</evidence>
<dbReference type="InterPro" id="IPR052441">
    <property type="entry name" value="Armadillo-Ser/Thr_Kinase"/>
</dbReference>
<dbReference type="PANTHER" id="PTHR46618">
    <property type="entry name" value="ARMADILLO REPEAT-CONTAINING PROTEIN 3"/>
    <property type="match status" value="1"/>
</dbReference>
<accession>A0ABD1EXV6</accession>
<evidence type="ECO:0000313" key="5">
    <source>
        <dbReference type="Proteomes" id="UP001566132"/>
    </source>
</evidence>